<dbReference type="Pfam" id="PF00929">
    <property type="entry name" value="RNase_T"/>
    <property type="match status" value="1"/>
</dbReference>
<comment type="caution">
    <text evidence="10">The sequence shown here is derived from an EMBL/GenBank/DDBJ whole genome shotgun (WGS) entry which is preliminary data.</text>
</comment>
<keyword evidence="3 7" id="KW-0863">Zinc-finger</keyword>
<dbReference type="SUPFAM" id="SSF53098">
    <property type="entry name" value="Ribonuclease H-like"/>
    <property type="match status" value="1"/>
</dbReference>
<evidence type="ECO:0000256" key="5">
    <source>
        <dbReference type="ARBA" id="ARBA00022833"/>
    </source>
</evidence>
<feature type="compositionally biased region" description="Low complexity" evidence="8">
    <location>
        <begin position="273"/>
        <end position="291"/>
    </location>
</feature>
<sequence>MGEADQQDASAAPSTSGRSGEEPPVKRPRLQDLFAKPTAKTFSRQVHDLLLVLDLEATCTKRRDLFPIEIIELSAVLLDAHTLAAVGEFQAYVRPTEHPVLDPFCVELTGIEQHQVDSAPLLVEALERLQRWLEALGALPARPDRSLLPVTWTDWDLKVCLETECEWRKLPRPPYLRRWCNLKRLFTQRYKRTSNLRACVESLGLEWRGRAHSGLDDSRNTAALVAKMARDGAVLRVTDSFKEQAPPQQAPAGRAQGQQQQGQQGQGQGQQGQGQVATGGEAAGAGAAADAGEGDGPGSGAAAAAEAAGGTPTQADQAAAMLLDPGEHQHGTPGGGESGAGGDGGGLRAAGGFGKGSAGKGGAGKGAGLRQTVLSLTPRKPQLPQQPGADSSASPPPAADGATAAAAAAAGTEPGTGGGGADGAAVASLAAVLPSAATAPPLYDSAGRWLGRCRCGVAARSRTVKKPGQNLGRHFYSCGRWTLTDRSRQCDFFAFSDSLQLAPGAAPAGGRGRGGWGGGTRR</sequence>
<dbReference type="CDD" id="cd06133">
    <property type="entry name" value="ERI-1_3'hExo_like"/>
    <property type="match status" value="1"/>
</dbReference>
<dbReference type="EMBL" id="JAEHOC010000002">
    <property type="protein sequence ID" value="KAG2444791.1"/>
    <property type="molecule type" value="Genomic_DNA"/>
</dbReference>
<evidence type="ECO:0000313" key="11">
    <source>
        <dbReference type="Proteomes" id="UP000650467"/>
    </source>
</evidence>
<feature type="compositionally biased region" description="Low complexity" evidence="8">
    <location>
        <begin position="300"/>
        <end position="315"/>
    </location>
</feature>
<dbReference type="AlphaFoldDB" id="A0A835WCC6"/>
<dbReference type="SMART" id="SM00479">
    <property type="entry name" value="EXOIII"/>
    <property type="match status" value="1"/>
</dbReference>
<gene>
    <name evidence="10" type="ORF">HXX76_001534</name>
</gene>
<name>A0A835WCC6_CHLIN</name>
<feature type="compositionally biased region" description="Low complexity" evidence="8">
    <location>
        <begin position="244"/>
        <end position="263"/>
    </location>
</feature>
<dbReference type="PANTHER" id="PTHR23044">
    <property type="entry name" value="3'-5' EXONUCLEASE ERI1-RELATED"/>
    <property type="match status" value="1"/>
</dbReference>
<feature type="domain" description="GRF-type" evidence="9">
    <location>
        <begin position="453"/>
        <end position="499"/>
    </location>
</feature>
<keyword evidence="2" id="KW-0479">Metal-binding</keyword>
<accession>A0A835WCC6</accession>
<reference evidence="10" key="1">
    <citation type="journal article" date="2020" name="bioRxiv">
        <title>Comparative genomics of Chlamydomonas.</title>
        <authorList>
            <person name="Craig R.J."/>
            <person name="Hasan A.R."/>
            <person name="Ness R.W."/>
            <person name="Keightley P.D."/>
        </authorList>
    </citation>
    <scope>NUCLEOTIDE SEQUENCE</scope>
    <source>
        <strain evidence="10">SAG 7.73</strain>
    </source>
</reference>
<feature type="region of interest" description="Disordered" evidence="8">
    <location>
        <begin position="242"/>
        <end position="367"/>
    </location>
</feature>
<dbReference type="InterPro" id="IPR012337">
    <property type="entry name" value="RNaseH-like_sf"/>
</dbReference>
<organism evidence="10 11">
    <name type="scientific">Chlamydomonas incerta</name>
    <dbReference type="NCBI Taxonomy" id="51695"/>
    <lineage>
        <taxon>Eukaryota</taxon>
        <taxon>Viridiplantae</taxon>
        <taxon>Chlorophyta</taxon>
        <taxon>core chlorophytes</taxon>
        <taxon>Chlorophyceae</taxon>
        <taxon>CS clade</taxon>
        <taxon>Chlamydomonadales</taxon>
        <taxon>Chlamydomonadaceae</taxon>
        <taxon>Chlamydomonas</taxon>
    </lineage>
</organism>
<dbReference type="GO" id="GO:0003676">
    <property type="term" value="F:nucleic acid binding"/>
    <property type="evidence" value="ECO:0007669"/>
    <property type="project" value="InterPro"/>
</dbReference>
<feature type="region of interest" description="Disordered" evidence="8">
    <location>
        <begin position="379"/>
        <end position="421"/>
    </location>
</feature>
<dbReference type="InterPro" id="IPR036397">
    <property type="entry name" value="RNaseH_sf"/>
</dbReference>
<proteinExistence type="predicted"/>
<evidence type="ECO:0000256" key="3">
    <source>
        <dbReference type="ARBA" id="ARBA00022771"/>
    </source>
</evidence>
<dbReference type="GO" id="GO:0008270">
    <property type="term" value="F:zinc ion binding"/>
    <property type="evidence" value="ECO:0007669"/>
    <property type="project" value="UniProtKB-KW"/>
</dbReference>
<dbReference type="InterPro" id="IPR051274">
    <property type="entry name" value="3-5_Exoribonuclease"/>
</dbReference>
<dbReference type="OrthoDB" id="438618at2759"/>
<dbReference type="Pfam" id="PF06839">
    <property type="entry name" value="Zn_ribbon_GRF"/>
    <property type="match status" value="1"/>
</dbReference>
<evidence type="ECO:0000256" key="8">
    <source>
        <dbReference type="SAM" id="MobiDB-lite"/>
    </source>
</evidence>
<dbReference type="Gene3D" id="3.30.420.10">
    <property type="entry name" value="Ribonuclease H-like superfamily/Ribonuclease H"/>
    <property type="match status" value="1"/>
</dbReference>
<dbReference type="InterPro" id="IPR047201">
    <property type="entry name" value="ERI-1_3'hExo-like"/>
</dbReference>
<feature type="region of interest" description="Disordered" evidence="8">
    <location>
        <begin position="1"/>
        <end position="30"/>
    </location>
</feature>
<dbReference type="Proteomes" id="UP000650467">
    <property type="component" value="Unassembled WGS sequence"/>
</dbReference>
<evidence type="ECO:0000256" key="1">
    <source>
        <dbReference type="ARBA" id="ARBA00022722"/>
    </source>
</evidence>
<protein>
    <recommendedName>
        <fullName evidence="9">GRF-type domain-containing protein</fullName>
    </recommendedName>
</protein>
<keyword evidence="5" id="KW-0862">Zinc</keyword>
<evidence type="ECO:0000313" key="10">
    <source>
        <dbReference type="EMBL" id="KAG2444791.1"/>
    </source>
</evidence>
<dbReference type="PANTHER" id="PTHR23044:SF61">
    <property type="entry name" value="3'-5' EXORIBONUCLEASE 1-RELATED"/>
    <property type="match status" value="1"/>
</dbReference>
<keyword evidence="6" id="KW-0269">Exonuclease</keyword>
<evidence type="ECO:0000256" key="6">
    <source>
        <dbReference type="ARBA" id="ARBA00022839"/>
    </source>
</evidence>
<dbReference type="InterPro" id="IPR013520">
    <property type="entry name" value="Ribonucl_H"/>
</dbReference>
<evidence type="ECO:0000259" key="9">
    <source>
        <dbReference type="PROSITE" id="PS51999"/>
    </source>
</evidence>
<evidence type="ECO:0000256" key="2">
    <source>
        <dbReference type="ARBA" id="ARBA00022723"/>
    </source>
</evidence>
<feature type="compositionally biased region" description="Low complexity" evidence="8">
    <location>
        <begin position="387"/>
        <end position="413"/>
    </location>
</feature>
<keyword evidence="4" id="KW-0378">Hydrolase</keyword>
<evidence type="ECO:0000256" key="4">
    <source>
        <dbReference type="ARBA" id="ARBA00022801"/>
    </source>
</evidence>
<feature type="compositionally biased region" description="Polar residues" evidence="8">
    <location>
        <begin position="7"/>
        <end position="18"/>
    </location>
</feature>
<dbReference type="GO" id="GO:0000175">
    <property type="term" value="F:3'-5'-RNA exonuclease activity"/>
    <property type="evidence" value="ECO:0007669"/>
    <property type="project" value="InterPro"/>
</dbReference>
<dbReference type="PROSITE" id="PS51999">
    <property type="entry name" value="ZF_GRF"/>
    <property type="match status" value="1"/>
</dbReference>
<feature type="compositionally biased region" description="Gly residues" evidence="8">
    <location>
        <begin position="332"/>
        <end position="367"/>
    </location>
</feature>
<keyword evidence="11" id="KW-1185">Reference proteome</keyword>
<evidence type="ECO:0000256" key="7">
    <source>
        <dbReference type="PROSITE-ProRule" id="PRU01343"/>
    </source>
</evidence>
<dbReference type="InterPro" id="IPR010666">
    <property type="entry name" value="Znf_GRF"/>
</dbReference>
<keyword evidence="1" id="KW-0540">Nuclease</keyword>